<keyword evidence="3" id="KW-1185">Reference proteome</keyword>
<dbReference type="Proteomes" id="UP000235672">
    <property type="component" value="Unassembled WGS sequence"/>
</dbReference>
<evidence type="ECO:0000313" key="3">
    <source>
        <dbReference type="Proteomes" id="UP000235672"/>
    </source>
</evidence>
<evidence type="ECO:0000313" key="2">
    <source>
        <dbReference type="EMBL" id="PMD21119.1"/>
    </source>
</evidence>
<accession>A0A2J6Q4D4</accession>
<name>A0A2J6Q4D4_9HELO</name>
<reference evidence="2 3" key="1">
    <citation type="submission" date="2016-05" db="EMBL/GenBank/DDBJ databases">
        <title>A degradative enzymes factory behind the ericoid mycorrhizal symbiosis.</title>
        <authorList>
            <consortium name="DOE Joint Genome Institute"/>
            <person name="Martino E."/>
            <person name="Morin E."/>
            <person name="Grelet G."/>
            <person name="Kuo A."/>
            <person name="Kohler A."/>
            <person name="Daghino S."/>
            <person name="Barry K."/>
            <person name="Choi C."/>
            <person name="Cichocki N."/>
            <person name="Clum A."/>
            <person name="Copeland A."/>
            <person name="Hainaut M."/>
            <person name="Haridas S."/>
            <person name="Labutti K."/>
            <person name="Lindquist E."/>
            <person name="Lipzen A."/>
            <person name="Khouja H.-R."/>
            <person name="Murat C."/>
            <person name="Ohm R."/>
            <person name="Olson A."/>
            <person name="Spatafora J."/>
            <person name="Veneault-Fourrey C."/>
            <person name="Henrissat B."/>
            <person name="Grigoriev I."/>
            <person name="Martin F."/>
            <person name="Perotto S."/>
        </authorList>
    </citation>
    <scope>NUCLEOTIDE SEQUENCE [LARGE SCALE GENOMIC DNA]</scope>
    <source>
        <strain evidence="2 3">UAMH 7357</strain>
    </source>
</reference>
<feature type="compositionally biased region" description="Low complexity" evidence="1">
    <location>
        <begin position="252"/>
        <end position="267"/>
    </location>
</feature>
<feature type="region of interest" description="Disordered" evidence="1">
    <location>
        <begin position="46"/>
        <end position="85"/>
    </location>
</feature>
<feature type="region of interest" description="Disordered" evidence="1">
    <location>
        <begin position="216"/>
        <end position="267"/>
    </location>
</feature>
<dbReference type="OrthoDB" id="3559283at2759"/>
<gene>
    <name evidence="2" type="ORF">NA56DRAFT_645833</name>
</gene>
<sequence length="267" mass="29685">MSSNYGDYEEMFARLTPEQKREFAAQRLDRKRTIALSYTLSGVAGSPEQEAYDEIMSRMQSRGMGATDSQAAPSEDRREEECDDDTGDIEYKSANIHNSKDGRLEEVSVIEDSACRVNFISPIVAKRCNLAIQSTPPIKNQTWIGTFTSNQGALVTWVGKSGTPGTDWFYIAPEAAPSDIQMVVGTQFINDHPDAFKGRKPLPPALLTVAAKMKKDEPSQIEAREAIANTQAAEIERRRKQPKQKRGEQKQKSTGSSSRTPQSSKKY</sequence>
<dbReference type="AlphaFoldDB" id="A0A2J6Q4D4"/>
<proteinExistence type="predicted"/>
<feature type="compositionally biased region" description="Basic and acidic residues" evidence="1">
    <location>
        <begin position="216"/>
        <end position="225"/>
    </location>
</feature>
<evidence type="ECO:0000256" key="1">
    <source>
        <dbReference type="SAM" id="MobiDB-lite"/>
    </source>
</evidence>
<organism evidence="2 3">
    <name type="scientific">Hyaloscypha hepaticicola</name>
    <dbReference type="NCBI Taxonomy" id="2082293"/>
    <lineage>
        <taxon>Eukaryota</taxon>
        <taxon>Fungi</taxon>
        <taxon>Dikarya</taxon>
        <taxon>Ascomycota</taxon>
        <taxon>Pezizomycotina</taxon>
        <taxon>Leotiomycetes</taxon>
        <taxon>Helotiales</taxon>
        <taxon>Hyaloscyphaceae</taxon>
        <taxon>Hyaloscypha</taxon>
    </lineage>
</organism>
<protein>
    <submittedName>
        <fullName evidence="2">Uncharacterized protein</fullName>
    </submittedName>
</protein>
<dbReference type="EMBL" id="KZ613482">
    <property type="protein sequence ID" value="PMD21119.1"/>
    <property type="molecule type" value="Genomic_DNA"/>
</dbReference>